<dbReference type="Proteomes" id="UP000198356">
    <property type="component" value="Unassembled WGS sequence"/>
</dbReference>
<organism evidence="1 2">
    <name type="scientific">Granulicella rosea</name>
    <dbReference type="NCBI Taxonomy" id="474952"/>
    <lineage>
        <taxon>Bacteria</taxon>
        <taxon>Pseudomonadati</taxon>
        <taxon>Acidobacteriota</taxon>
        <taxon>Terriglobia</taxon>
        <taxon>Terriglobales</taxon>
        <taxon>Acidobacteriaceae</taxon>
        <taxon>Granulicella</taxon>
    </lineage>
</organism>
<keyword evidence="2" id="KW-1185">Reference proteome</keyword>
<dbReference type="AlphaFoldDB" id="A0A239L1U2"/>
<dbReference type="InterPro" id="IPR009898">
    <property type="entry name" value="DUF1440"/>
</dbReference>
<evidence type="ECO:0000313" key="2">
    <source>
        <dbReference type="Proteomes" id="UP000198356"/>
    </source>
</evidence>
<name>A0A239L1U2_9BACT</name>
<protein>
    <submittedName>
        <fullName evidence="1">Putative membrane protein</fullName>
    </submittedName>
</protein>
<evidence type="ECO:0000313" key="1">
    <source>
        <dbReference type="EMBL" id="SNT23878.1"/>
    </source>
</evidence>
<proteinExistence type="predicted"/>
<dbReference type="Pfam" id="PF07274">
    <property type="entry name" value="DUF1440"/>
    <property type="match status" value="1"/>
</dbReference>
<reference evidence="1 2" key="1">
    <citation type="submission" date="2017-06" db="EMBL/GenBank/DDBJ databases">
        <authorList>
            <person name="Kim H.J."/>
            <person name="Triplett B.A."/>
        </authorList>
    </citation>
    <scope>NUCLEOTIDE SEQUENCE [LARGE SCALE GENOMIC DNA]</scope>
    <source>
        <strain evidence="1 2">DSM 18704</strain>
    </source>
</reference>
<dbReference type="EMBL" id="FZOU01000006">
    <property type="protein sequence ID" value="SNT23878.1"/>
    <property type="molecule type" value="Genomic_DNA"/>
</dbReference>
<gene>
    <name evidence="1" type="ORF">SAMN05421770_10613</name>
</gene>
<dbReference type="RefSeq" id="WP_089409362.1">
    <property type="nucleotide sequence ID" value="NZ_FZOU01000006.1"/>
</dbReference>
<sequence>MQDALLKFVEKKVTTPTAPAAGLSGRSLAKGIAAGLIAGLVATAAKSLAERVFPPRTHGEPEPPEVLAEKIAGHDLSPNTKTVVAEGIHWSFGAATGAAYGALAEFYPAATARDGATFGMTLSALTHGSALPALGLSAPPEEQTTREKYSEIASHVVFGVVAETVRRTIRKRL</sequence>
<dbReference type="OrthoDB" id="121289at2"/>
<accession>A0A239L1U2</accession>